<dbReference type="InterPro" id="IPR036280">
    <property type="entry name" value="Multihaem_cyt_sf"/>
</dbReference>
<dbReference type="InterPro" id="IPR051829">
    <property type="entry name" value="Multiheme_Cytochr_ET"/>
</dbReference>
<evidence type="ECO:0000313" key="6">
    <source>
        <dbReference type="Proteomes" id="UP000199420"/>
    </source>
</evidence>
<feature type="domain" description="Doubled CXXCH motif" evidence="3">
    <location>
        <begin position="242"/>
        <end position="284"/>
    </location>
</feature>
<dbReference type="PANTHER" id="PTHR35038:SF6">
    <property type="entry name" value="SURFACE LOCALIZED DECAHEME CYTOCHROME C LIPOPROTEIN"/>
    <property type="match status" value="1"/>
</dbReference>
<dbReference type="EMBL" id="FNYC01000007">
    <property type="protein sequence ID" value="SEJ40255.1"/>
    <property type="molecule type" value="Genomic_DNA"/>
</dbReference>
<feature type="region of interest" description="Disordered" evidence="2">
    <location>
        <begin position="71"/>
        <end position="97"/>
    </location>
</feature>
<organism evidence="5 6">
    <name type="scientific">Frateuria terrea</name>
    <dbReference type="NCBI Taxonomy" id="529704"/>
    <lineage>
        <taxon>Bacteria</taxon>
        <taxon>Pseudomonadati</taxon>
        <taxon>Pseudomonadota</taxon>
        <taxon>Gammaproteobacteria</taxon>
        <taxon>Lysobacterales</taxon>
        <taxon>Rhodanobacteraceae</taxon>
        <taxon>Frateuria</taxon>
    </lineage>
</organism>
<dbReference type="PANTHER" id="PTHR35038">
    <property type="entry name" value="DISSIMILATORY SULFITE REDUCTASE SIRA"/>
    <property type="match status" value="1"/>
</dbReference>
<evidence type="ECO:0000259" key="4">
    <source>
        <dbReference type="Pfam" id="PF22678"/>
    </source>
</evidence>
<dbReference type="SUPFAM" id="SSF48695">
    <property type="entry name" value="Multiheme cytochromes"/>
    <property type="match status" value="1"/>
</dbReference>
<dbReference type="OrthoDB" id="9814800at2"/>
<sequence length="375" mass="39670">MRALPVSFAAVLSIAVGLGGVLWSAAQAQSPPQATPAPAASQPSSGLSQADIARMLPATDMGASAFRKDDPHLQQVDDSPATPFDAAPIPHNPLAPDADPVGAKTCIACHSLEDMHAVHSLHVQSFNAGAAHSGPQAACESCHGPGSEHAKNPAQAGSIIAFTHGARTDVHTQTAVCLGCHAGGARQHWLGSVHEARGLSCSDCHNPMARLSPEGVLAKPSINEVCASCHKDIMAKFNRRSHMPLPEGQMACTDCHNPHGTLTRPLLKTDTVNETCYACHAEKRGPFLFEHAPVRESCLNCHDPHGSNQQTLLVAPLPMLCQQCHTMTRHPNDLQVPTNLGRGPNPDERLMGRACLTCHTNIHGSNNPSGSRFHK</sequence>
<feature type="domain" description="Doubled CXXCH motif" evidence="3">
    <location>
        <begin position="291"/>
        <end position="328"/>
    </location>
</feature>
<dbReference type="InterPro" id="IPR053875">
    <property type="entry name" value="Cytochrom_c_NrfB-like_dom"/>
</dbReference>
<name>A0A1H6YU10_9GAMM</name>
<feature type="domain" description="Cytochrome c-type protein NrfB-like" evidence="4">
    <location>
        <begin position="139"/>
        <end position="229"/>
    </location>
</feature>
<dbReference type="AlphaFoldDB" id="A0A1H6YU10"/>
<dbReference type="InterPro" id="IPR020015">
    <property type="entry name" value="Decahaem_cyt-c_DmsE"/>
</dbReference>
<evidence type="ECO:0000313" key="5">
    <source>
        <dbReference type="EMBL" id="SEJ40255.1"/>
    </source>
</evidence>
<dbReference type="Gene3D" id="1.10.1130.10">
    <property type="entry name" value="Flavocytochrome C3, Chain A"/>
    <property type="match status" value="1"/>
</dbReference>
<proteinExistence type="predicted"/>
<dbReference type="NCBIfam" id="TIGR03508">
    <property type="entry name" value="decahem_SO"/>
    <property type="match status" value="1"/>
</dbReference>
<protein>
    <submittedName>
        <fullName evidence="5">Decaheme c-type cytochrome, DmsE family</fullName>
    </submittedName>
</protein>
<dbReference type="NCBIfam" id="TIGR01905">
    <property type="entry name" value="paired_CXXCH_1"/>
    <property type="match status" value="2"/>
</dbReference>
<keyword evidence="1" id="KW-0732">Signal</keyword>
<evidence type="ECO:0000256" key="1">
    <source>
        <dbReference type="ARBA" id="ARBA00022729"/>
    </source>
</evidence>
<dbReference type="STRING" id="529704.SAMN02927913_3461"/>
<gene>
    <name evidence="5" type="ORF">SAMN04487997_3221</name>
</gene>
<dbReference type="Proteomes" id="UP000199420">
    <property type="component" value="Unassembled WGS sequence"/>
</dbReference>
<reference evidence="5 6" key="1">
    <citation type="submission" date="2016-10" db="EMBL/GenBank/DDBJ databases">
        <authorList>
            <person name="de Groot N.N."/>
        </authorList>
    </citation>
    <scope>NUCLEOTIDE SEQUENCE [LARGE SCALE GENOMIC DNA]</scope>
    <source>
        <strain evidence="5 6">DSM 26515</strain>
    </source>
</reference>
<dbReference type="GO" id="GO:0016491">
    <property type="term" value="F:oxidoreductase activity"/>
    <property type="evidence" value="ECO:0007669"/>
    <property type="project" value="TreeGrafter"/>
</dbReference>
<keyword evidence="6" id="KW-1185">Reference proteome</keyword>
<dbReference type="RefSeq" id="WP_091339975.1">
    <property type="nucleotide sequence ID" value="NZ_FNYC01000007.1"/>
</dbReference>
<evidence type="ECO:0000256" key="2">
    <source>
        <dbReference type="SAM" id="MobiDB-lite"/>
    </source>
</evidence>
<dbReference type="Pfam" id="PF09699">
    <property type="entry name" value="Paired_CXXCH_1"/>
    <property type="match status" value="2"/>
</dbReference>
<dbReference type="InterPro" id="IPR010177">
    <property type="entry name" value="Paired_CXXCH_1"/>
</dbReference>
<evidence type="ECO:0000259" key="3">
    <source>
        <dbReference type="Pfam" id="PF09699"/>
    </source>
</evidence>
<dbReference type="Pfam" id="PF22678">
    <property type="entry name" value="Cytochrom_c_NrfB-like"/>
    <property type="match status" value="1"/>
</dbReference>
<dbReference type="Gene3D" id="1.10.287.3080">
    <property type="match status" value="3"/>
</dbReference>
<accession>A0A1H6YU10</accession>